<keyword evidence="4 8" id="KW-1133">Transmembrane helix</keyword>
<evidence type="ECO:0000256" key="4">
    <source>
        <dbReference type="ARBA" id="ARBA00022989"/>
    </source>
</evidence>
<dbReference type="GO" id="GO:0015648">
    <property type="term" value="F:lipid-linked peptidoglycan transporter activity"/>
    <property type="evidence" value="ECO:0007669"/>
    <property type="project" value="TreeGrafter"/>
</dbReference>
<evidence type="ECO:0000256" key="8">
    <source>
        <dbReference type="SAM" id="Phobius"/>
    </source>
</evidence>
<feature type="transmembrane region" description="Helical" evidence="8">
    <location>
        <begin position="479"/>
        <end position="502"/>
    </location>
</feature>
<evidence type="ECO:0000256" key="1">
    <source>
        <dbReference type="ARBA" id="ARBA00004141"/>
    </source>
</evidence>
<dbReference type="PATRIC" id="fig|1429043.3.peg.5371"/>
<keyword evidence="3" id="KW-0133">Cell shape</keyword>
<feature type="transmembrane region" description="Helical" evidence="8">
    <location>
        <begin position="111"/>
        <end position="132"/>
    </location>
</feature>
<gene>
    <name evidence="9" type="ORF">X474_25420</name>
</gene>
<proteinExistence type="predicted"/>
<feature type="transmembrane region" description="Helical" evidence="8">
    <location>
        <begin position="308"/>
        <end position="326"/>
    </location>
</feature>
<keyword evidence="2 8" id="KW-0812">Transmembrane</keyword>
<evidence type="ECO:0000256" key="7">
    <source>
        <dbReference type="ARBA" id="ARBA00033270"/>
    </source>
</evidence>
<feature type="transmembrane region" description="Helical" evidence="8">
    <location>
        <begin position="21"/>
        <end position="41"/>
    </location>
</feature>
<feature type="transmembrane region" description="Helical" evidence="8">
    <location>
        <begin position="213"/>
        <end position="233"/>
    </location>
</feature>
<dbReference type="AlphaFoldDB" id="A0A0D2IYK0"/>
<evidence type="ECO:0000256" key="2">
    <source>
        <dbReference type="ARBA" id="ARBA00022692"/>
    </source>
</evidence>
<evidence type="ECO:0000256" key="6">
    <source>
        <dbReference type="ARBA" id="ARBA00032370"/>
    </source>
</evidence>
<evidence type="ECO:0000313" key="10">
    <source>
        <dbReference type="Proteomes" id="UP000032233"/>
    </source>
</evidence>
<protein>
    <recommendedName>
        <fullName evidence="7">Cell wall polymerase</fullName>
    </recommendedName>
    <alternativeName>
        <fullName evidence="6">Peptidoglycan polymerase</fullName>
    </alternativeName>
</protein>
<feature type="transmembrane region" description="Helical" evidence="8">
    <location>
        <begin position="333"/>
        <end position="356"/>
    </location>
</feature>
<keyword evidence="5 8" id="KW-0472">Membrane</keyword>
<evidence type="ECO:0000256" key="3">
    <source>
        <dbReference type="ARBA" id="ARBA00022960"/>
    </source>
</evidence>
<dbReference type="PANTHER" id="PTHR30474">
    <property type="entry name" value="CELL CYCLE PROTEIN"/>
    <property type="match status" value="1"/>
</dbReference>
<dbReference type="PANTHER" id="PTHR30474:SF3">
    <property type="entry name" value="PEPTIDOGLYCAN GLYCOSYLTRANSFERASE RODA"/>
    <property type="match status" value="1"/>
</dbReference>
<evidence type="ECO:0000313" key="9">
    <source>
        <dbReference type="EMBL" id="KIX11089.1"/>
    </source>
</evidence>
<reference evidence="9 10" key="1">
    <citation type="submission" date="2013-11" db="EMBL/GenBank/DDBJ databases">
        <title>Metagenomic analysis of a methanogenic consortium involved in long chain n-alkane degradation.</title>
        <authorList>
            <person name="Davidova I.A."/>
            <person name="Callaghan A.V."/>
            <person name="Wawrik B."/>
            <person name="Pruitt S."/>
            <person name="Marks C."/>
            <person name="Duncan K.E."/>
            <person name="Suflita J.M."/>
        </authorList>
    </citation>
    <scope>NUCLEOTIDE SEQUENCE [LARGE SCALE GENOMIC DNA]</scope>
    <source>
        <strain evidence="9 10">SPR</strain>
    </source>
</reference>
<dbReference type="GO" id="GO:0005886">
    <property type="term" value="C:plasma membrane"/>
    <property type="evidence" value="ECO:0007669"/>
    <property type="project" value="TreeGrafter"/>
</dbReference>
<keyword evidence="10" id="KW-1185">Reference proteome</keyword>
<dbReference type="GO" id="GO:0008360">
    <property type="term" value="P:regulation of cell shape"/>
    <property type="evidence" value="ECO:0007669"/>
    <property type="project" value="UniProtKB-KW"/>
</dbReference>
<dbReference type="InParanoid" id="A0A0D2IYK0"/>
<name>A0A0D2IYK0_9BACT</name>
<accession>A0A0D2IYK0</accession>
<dbReference type="GO" id="GO:0032153">
    <property type="term" value="C:cell division site"/>
    <property type="evidence" value="ECO:0007669"/>
    <property type="project" value="TreeGrafter"/>
</dbReference>
<dbReference type="EMBL" id="AZAC01000067">
    <property type="protein sequence ID" value="KIX11089.1"/>
    <property type="molecule type" value="Genomic_DNA"/>
</dbReference>
<feature type="transmembrane region" description="Helical" evidence="8">
    <location>
        <begin position="144"/>
        <end position="163"/>
    </location>
</feature>
<feature type="transmembrane region" description="Helical" evidence="8">
    <location>
        <begin position="413"/>
        <end position="434"/>
    </location>
</feature>
<dbReference type="STRING" id="1429043.X474_25420"/>
<feature type="transmembrane region" description="Helical" evidence="8">
    <location>
        <begin position="183"/>
        <end position="201"/>
    </location>
</feature>
<feature type="transmembrane region" description="Helical" evidence="8">
    <location>
        <begin position="446"/>
        <end position="473"/>
    </location>
</feature>
<feature type="transmembrane region" description="Helical" evidence="8">
    <location>
        <begin position="80"/>
        <end position="99"/>
    </location>
</feature>
<comment type="caution">
    <text evidence="9">The sequence shown here is derived from an EMBL/GenBank/DDBJ whole genome shotgun (WGS) entry which is preliminary data.</text>
</comment>
<evidence type="ECO:0000256" key="5">
    <source>
        <dbReference type="ARBA" id="ARBA00023136"/>
    </source>
</evidence>
<organism evidence="9 10">
    <name type="scientific">Dethiosulfatarculus sandiegensis</name>
    <dbReference type="NCBI Taxonomy" id="1429043"/>
    <lineage>
        <taxon>Bacteria</taxon>
        <taxon>Pseudomonadati</taxon>
        <taxon>Thermodesulfobacteriota</taxon>
        <taxon>Desulfarculia</taxon>
        <taxon>Desulfarculales</taxon>
        <taxon>Desulfarculaceae</taxon>
        <taxon>Dethiosulfatarculus</taxon>
    </lineage>
</organism>
<dbReference type="RefSeq" id="WP_052515540.1">
    <property type="nucleotide sequence ID" value="NZ_AZAC01000067.1"/>
</dbReference>
<comment type="subcellular location">
    <subcellularLocation>
        <location evidence="1">Membrane</location>
        <topology evidence="1">Multi-pass membrane protein</topology>
    </subcellularLocation>
</comment>
<dbReference type="InterPro" id="IPR018365">
    <property type="entry name" value="Cell_cycle_FtsW-rel_CS"/>
</dbReference>
<feature type="transmembrane region" description="Helical" evidence="8">
    <location>
        <begin position="253"/>
        <end position="272"/>
    </location>
</feature>
<dbReference type="InterPro" id="IPR001182">
    <property type="entry name" value="FtsW/RodA"/>
</dbReference>
<feature type="transmembrane region" description="Helical" evidence="8">
    <location>
        <begin position="47"/>
        <end position="68"/>
    </location>
</feature>
<dbReference type="PROSITE" id="PS00428">
    <property type="entry name" value="FTSW_RODA_SPOVE"/>
    <property type="match status" value="1"/>
</dbReference>
<feature type="transmembrane region" description="Helical" evidence="8">
    <location>
        <begin position="284"/>
        <end position="302"/>
    </location>
</feature>
<dbReference type="Proteomes" id="UP000032233">
    <property type="component" value="Unassembled WGS sequence"/>
</dbReference>
<sequence>MQRIENKKPYYKDIPALAGTSLFHAAYLAGGYLLLSGLWQLKQGASYGLPLNQALVFFLWSLVIRLGLAVGNRTNNNSLSLWLVLLIAATSQGLAWLGLSSRGVIETSWPGALKTFTPFLVALGLTLAGLALLRLKKLNLDRVILTAILGLYALGLTMLQRVGTEYSGQGSREILTALAERHVVWFGAGLAAMLATAYWGSRSRLIRLSRKKFLLPVSAAVLLIITWLAGPEINGRRLWLSLGLFSMQTVEPAKFMVVLFTAFYFAHEYPFLTRGSGGPGFERFIQAAGPFSIMLGLPLLALVVQKDFGPVMLLTGFFLIMLYLATGARSYPLVCLLIILALGWVCYHCQIPKMLFVRVENWLAPFETSEQLSRGLWSIASGGIWGTGWGTGQPHTVPLAYSDYVFAAFSEEMGFAGMAGVLGLICILVCRGMYIASQAKDIQSKLIAAGITVMITLQAFLVMGGVTGLIPLAGLTLPFVSYGGSSLIVNLTMAGLLMRVAADEKIS</sequence>
<dbReference type="Pfam" id="PF01098">
    <property type="entry name" value="FTSW_RODA_SPOVE"/>
    <property type="match status" value="1"/>
</dbReference>
<dbReference type="GO" id="GO:0051301">
    <property type="term" value="P:cell division"/>
    <property type="evidence" value="ECO:0007669"/>
    <property type="project" value="InterPro"/>
</dbReference>